<comment type="cofactor">
    <cofactor evidence="1">
        <name>pyridoxal 5'-phosphate</name>
        <dbReference type="ChEBI" id="CHEBI:597326"/>
    </cofactor>
</comment>
<dbReference type="EMBL" id="ML994769">
    <property type="protein sequence ID" value="KAF2174809.1"/>
    <property type="molecule type" value="Genomic_DNA"/>
</dbReference>
<dbReference type="PANTHER" id="PTHR43780:SF2">
    <property type="entry name" value="1-AMINOCYCLOPROPANE-1-CARBOXYLATE DEAMINASE-RELATED"/>
    <property type="match status" value="1"/>
</dbReference>
<evidence type="ECO:0000256" key="1">
    <source>
        <dbReference type="ARBA" id="ARBA00001933"/>
    </source>
</evidence>
<keyword evidence="3 5" id="KW-0663">Pyridoxal phosphate</keyword>
<reference evidence="7" key="1">
    <citation type="journal article" date="2020" name="Stud. Mycol.">
        <title>101 Dothideomycetes genomes: a test case for predicting lifestyles and emergence of pathogens.</title>
        <authorList>
            <person name="Haridas S."/>
            <person name="Albert R."/>
            <person name="Binder M."/>
            <person name="Bloem J."/>
            <person name="Labutti K."/>
            <person name="Salamov A."/>
            <person name="Andreopoulos B."/>
            <person name="Baker S."/>
            <person name="Barry K."/>
            <person name="Bills G."/>
            <person name="Bluhm B."/>
            <person name="Cannon C."/>
            <person name="Castanera R."/>
            <person name="Culley D."/>
            <person name="Daum C."/>
            <person name="Ezra D."/>
            <person name="Gonzalez J."/>
            <person name="Henrissat B."/>
            <person name="Kuo A."/>
            <person name="Liang C."/>
            <person name="Lipzen A."/>
            <person name="Lutzoni F."/>
            <person name="Magnuson J."/>
            <person name="Mondo S."/>
            <person name="Nolan M."/>
            <person name="Ohm R."/>
            <person name="Pangilinan J."/>
            <person name="Park H.-J."/>
            <person name="Ramirez L."/>
            <person name="Alfaro M."/>
            <person name="Sun H."/>
            <person name="Tritt A."/>
            <person name="Yoshinaga Y."/>
            <person name="Zwiers L.-H."/>
            <person name="Turgeon B."/>
            <person name="Goodwin S."/>
            <person name="Spatafora J."/>
            <person name="Crous P."/>
            <person name="Grigoriev I."/>
        </authorList>
    </citation>
    <scope>NUCLEOTIDE SEQUENCE</scope>
    <source>
        <strain evidence="7">CBS 207.26</strain>
    </source>
</reference>
<evidence type="ECO:0000259" key="6">
    <source>
        <dbReference type="Pfam" id="PF00291"/>
    </source>
</evidence>
<dbReference type="OrthoDB" id="10266364at2759"/>
<sequence>MVQLSTPFSDIPRAKLLFDTPSSIERLGRLTANLACESDFWIKREDCNSGLAFGGNKVRKLEYVLPDAIAQSADTLVTVGGLQSNHMRQTAAAASKYGLNTSLIPKDVVEADDPEYRSLGNIQITELLSAEQFPGASTEEVLAIIESRCRRPYFIPSGASMHPLGGLGFARWAFELEEQEQSMCIFFDTILVALASGSTLGGMVAGFKCAAKIRAKNGPPSDGRRRIIGVQAVTVPKEDLTATVLQIAQTAADKIGLRTDDVTCEDFEVDNRFTAGAYGRLDDATARSIKEFASLEGVLTDPVYTGKAITGLMAMARAGELQLSKNVLFVHTGGQSSLSAYPSLR</sequence>
<evidence type="ECO:0000313" key="7">
    <source>
        <dbReference type="EMBL" id="KAF2174809.1"/>
    </source>
</evidence>
<dbReference type="InterPro" id="IPR001926">
    <property type="entry name" value="TrpB-like_PALP"/>
</dbReference>
<organism evidence="7 8">
    <name type="scientific">Zopfia rhizophila CBS 207.26</name>
    <dbReference type="NCBI Taxonomy" id="1314779"/>
    <lineage>
        <taxon>Eukaryota</taxon>
        <taxon>Fungi</taxon>
        <taxon>Dikarya</taxon>
        <taxon>Ascomycota</taxon>
        <taxon>Pezizomycotina</taxon>
        <taxon>Dothideomycetes</taxon>
        <taxon>Dothideomycetes incertae sedis</taxon>
        <taxon>Zopfiaceae</taxon>
        <taxon>Zopfia</taxon>
    </lineage>
</organism>
<dbReference type="PANTHER" id="PTHR43780">
    <property type="entry name" value="1-AMINOCYCLOPROPANE-1-CARBOXYLATE DEAMINASE-RELATED"/>
    <property type="match status" value="1"/>
</dbReference>
<evidence type="ECO:0000313" key="8">
    <source>
        <dbReference type="Proteomes" id="UP000800200"/>
    </source>
</evidence>
<dbReference type="AlphaFoldDB" id="A0A6A6D9B5"/>
<protein>
    <submittedName>
        <fullName evidence="7">Tryptophan synthase beta subunit-like PLP-dependent enzyme</fullName>
    </submittedName>
</protein>
<dbReference type="Proteomes" id="UP000800200">
    <property type="component" value="Unassembled WGS sequence"/>
</dbReference>
<dbReference type="InterPro" id="IPR036052">
    <property type="entry name" value="TrpB-like_PALP_sf"/>
</dbReference>
<dbReference type="GO" id="GO:0019148">
    <property type="term" value="F:D-cysteine desulfhydrase activity"/>
    <property type="evidence" value="ECO:0007669"/>
    <property type="project" value="TreeGrafter"/>
</dbReference>
<name>A0A6A6D9B5_9PEZI</name>
<dbReference type="Gene3D" id="3.40.50.1100">
    <property type="match status" value="2"/>
</dbReference>
<accession>A0A6A6D9B5</accession>
<comment type="similarity">
    <text evidence="2">Belongs to the ACC deaminase/D-cysteine desulfhydrase family.</text>
</comment>
<gene>
    <name evidence="7" type="ORF">K469DRAFT_647911</name>
</gene>
<dbReference type="Pfam" id="PF00291">
    <property type="entry name" value="PALP"/>
    <property type="match status" value="1"/>
</dbReference>
<evidence type="ECO:0000256" key="2">
    <source>
        <dbReference type="ARBA" id="ARBA00008639"/>
    </source>
</evidence>
<feature type="active site" description="Nucleophile" evidence="4">
    <location>
        <position position="84"/>
    </location>
</feature>
<dbReference type="SUPFAM" id="SSF53686">
    <property type="entry name" value="Tryptophan synthase beta subunit-like PLP-dependent enzymes"/>
    <property type="match status" value="1"/>
</dbReference>
<evidence type="ECO:0000256" key="3">
    <source>
        <dbReference type="ARBA" id="ARBA00022898"/>
    </source>
</evidence>
<evidence type="ECO:0000256" key="5">
    <source>
        <dbReference type="PIRSR" id="PIRSR006278-2"/>
    </source>
</evidence>
<feature type="domain" description="Tryptophan synthase beta chain-like PALP" evidence="6">
    <location>
        <begin position="20"/>
        <end position="333"/>
    </location>
</feature>
<keyword evidence="8" id="KW-1185">Reference proteome</keyword>
<proteinExistence type="inferred from homology"/>
<dbReference type="InterPro" id="IPR027278">
    <property type="entry name" value="ACCD_DCysDesulf"/>
</dbReference>
<feature type="modified residue" description="N6-(pyridoxal phosphate)lysine" evidence="5">
    <location>
        <position position="57"/>
    </location>
</feature>
<dbReference type="PIRSF" id="PIRSF006278">
    <property type="entry name" value="ACCD_DCysDesulf"/>
    <property type="match status" value="1"/>
</dbReference>
<evidence type="ECO:0000256" key="4">
    <source>
        <dbReference type="PIRSR" id="PIRSR006278-1"/>
    </source>
</evidence>